<dbReference type="AlphaFoldDB" id="A0AAN6RXD1"/>
<organism evidence="3 4">
    <name type="scientific">Staphylotrichum tortipilum</name>
    <dbReference type="NCBI Taxonomy" id="2831512"/>
    <lineage>
        <taxon>Eukaryota</taxon>
        <taxon>Fungi</taxon>
        <taxon>Dikarya</taxon>
        <taxon>Ascomycota</taxon>
        <taxon>Pezizomycotina</taxon>
        <taxon>Sordariomycetes</taxon>
        <taxon>Sordariomycetidae</taxon>
        <taxon>Sordariales</taxon>
        <taxon>Chaetomiaceae</taxon>
        <taxon>Staphylotrichum</taxon>
    </lineage>
</organism>
<evidence type="ECO:0000313" key="4">
    <source>
        <dbReference type="Proteomes" id="UP001303889"/>
    </source>
</evidence>
<keyword evidence="2" id="KW-1133">Transmembrane helix</keyword>
<reference evidence="3" key="2">
    <citation type="submission" date="2023-05" db="EMBL/GenBank/DDBJ databases">
        <authorList>
            <consortium name="Lawrence Berkeley National Laboratory"/>
            <person name="Steindorff A."/>
            <person name="Hensen N."/>
            <person name="Bonometti L."/>
            <person name="Westerberg I."/>
            <person name="Brannstrom I.O."/>
            <person name="Guillou S."/>
            <person name="Cros-Aarteil S."/>
            <person name="Calhoun S."/>
            <person name="Haridas S."/>
            <person name="Kuo A."/>
            <person name="Mondo S."/>
            <person name="Pangilinan J."/>
            <person name="Riley R."/>
            <person name="Labutti K."/>
            <person name="Andreopoulos B."/>
            <person name="Lipzen A."/>
            <person name="Chen C."/>
            <person name="Yanf M."/>
            <person name="Daum C."/>
            <person name="Ng V."/>
            <person name="Clum A."/>
            <person name="Ohm R."/>
            <person name="Martin F."/>
            <person name="Silar P."/>
            <person name="Natvig D."/>
            <person name="Lalanne C."/>
            <person name="Gautier V."/>
            <person name="Ament-Velasquez S.L."/>
            <person name="Kruys A."/>
            <person name="Hutchinson M.I."/>
            <person name="Powell A.J."/>
            <person name="Barry K."/>
            <person name="Miller A.N."/>
            <person name="Grigoriev I.V."/>
            <person name="Debuchy R."/>
            <person name="Gladieux P."/>
            <person name="Thoren M.H."/>
            <person name="Johannesson H."/>
        </authorList>
    </citation>
    <scope>NUCLEOTIDE SEQUENCE</scope>
    <source>
        <strain evidence="3">CBS 103.79</strain>
    </source>
</reference>
<accession>A0AAN6RXD1</accession>
<gene>
    <name evidence="3" type="ORF">C8A05DRAFT_29755</name>
</gene>
<proteinExistence type="predicted"/>
<feature type="transmembrane region" description="Helical" evidence="2">
    <location>
        <begin position="56"/>
        <end position="83"/>
    </location>
</feature>
<keyword evidence="2" id="KW-0812">Transmembrane</keyword>
<evidence type="ECO:0000256" key="1">
    <source>
        <dbReference type="SAM" id="MobiDB-lite"/>
    </source>
</evidence>
<dbReference type="Proteomes" id="UP001303889">
    <property type="component" value="Unassembled WGS sequence"/>
</dbReference>
<protein>
    <submittedName>
        <fullName evidence="3">Uncharacterized protein</fullName>
    </submittedName>
</protein>
<comment type="caution">
    <text evidence="3">The sequence shown here is derived from an EMBL/GenBank/DDBJ whole genome shotgun (WGS) entry which is preliminary data.</text>
</comment>
<evidence type="ECO:0000256" key="2">
    <source>
        <dbReference type="SAM" id="Phobius"/>
    </source>
</evidence>
<feature type="region of interest" description="Disordered" evidence="1">
    <location>
        <begin position="299"/>
        <end position="331"/>
    </location>
</feature>
<keyword evidence="4" id="KW-1185">Reference proteome</keyword>
<dbReference type="EMBL" id="MU855328">
    <property type="protein sequence ID" value="KAK3906395.1"/>
    <property type="molecule type" value="Genomic_DNA"/>
</dbReference>
<keyword evidence="2" id="KW-0472">Membrane</keyword>
<feature type="transmembrane region" description="Helical" evidence="2">
    <location>
        <begin position="169"/>
        <end position="191"/>
    </location>
</feature>
<feature type="transmembrane region" description="Helical" evidence="2">
    <location>
        <begin position="95"/>
        <end position="119"/>
    </location>
</feature>
<reference evidence="3" key="1">
    <citation type="journal article" date="2023" name="Mol. Phylogenet. Evol.">
        <title>Genome-scale phylogeny and comparative genomics of the fungal order Sordariales.</title>
        <authorList>
            <person name="Hensen N."/>
            <person name="Bonometti L."/>
            <person name="Westerberg I."/>
            <person name="Brannstrom I.O."/>
            <person name="Guillou S."/>
            <person name="Cros-Aarteil S."/>
            <person name="Calhoun S."/>
            <person name="Haridas S."/>
            <person name="Kuo A."/>
            <person name="Mondo S."/>
            <person name="Pangilinan J."/>
            <person name="Riley R."/>
            <person name="LaButti K."/>
            <person name="Andreopoulos B."/>
            <person name="Lipzen A."/>
            <person name="Chen C."/>
            <person name="Yan M."/>
            <person name="Daum C."/>
            <person name="Ng V."/>
            <person name="Clum A."/>
            <person name="Steindorff A."/>
            <person name="Ohm R.A."/>
            <person name="Martin F."/>
            <person name="Silar P."/>
            <person name="Natvig D.O."/>
            <person name="Lalanne C."/>
            <person name="Gautier V."/>
            <person name="Ament-Velasquez S.L."/>
            <person name="Kruys A."/>
            <person name="Hutchinson M.I."/>
            <person name="Powell A.J."/>
            <person name="Barry K."/>
            <person name="Miller A.N."/>
            <person name="Grigoriev I.V."/>
            <person name="Debuchy R."/>
            <person name="Gladieux P."/>
            <person name="Hiltunen Thoren M."/>
            <person name="Johannesson H."/>
        </authorList>
    </citation>
    <scope>NUCLEOTIDE SEQUENCE</scope>
    <source>
        <strain evidence="3">CBS 103.79</strain>
    </source>
</reference>
<name>A0AAN6RXD1_9PEZI</name>
<sequence length="331" mass="34772">MWGTTLGSPPPRPPPLFDPVVEAWLDSLPPPPTKPSPKELRQWRLAGDYHGLGRNVFAVCLILRGVSLVVALVVTGITASVVGARAGGFAAPDRLVPILVVCPVVVIWSAAEFIVSCILQDGGISPKIHAVVDGLLFLGLATAMGILLVDIICGVVSFSSEFDTAAQEIAAACLLVVMMVIHSFILFFYICSYADKAWRKSRATAGGLTTPYVQPGTPWPATGNSAVDKSEPMATPVPLNLNHGGTTVELHEFTPQPGHIPSSFGASWQQPAAAPERPPPAALETALFAQAISGLWGVEEGSSPQARPPRGYGAAVSSAADHQPATMGRYM</sequence>
<feature type="region of interest" description="Disordered" evidence="1">
    <location>
        <begin position="252"/>
        <end position="279"/>
    </location>
</feature>
<evidence type="ECO:0000313" key="3">
    <source>
        <dbReference type="EMBL" id="KAK3906395.1"/>
    </source>
</evidence>
<feature type="transmembrane region" description="Helical" evidence="2">
    <location>
        <begin position="131"/>
        <end position="157"/>
    </location>
</feature>